<evidence type="ECO:0000313" key="1">
    <source>
        <dbReference type="EMBL" id="AIF10433.1"/>
    </source>
</evidence>
<dbReference type="AlphaFoldDB" id="A0A075H9J9"/>
<proteinExistence type="predicted"/>
<dbReference type="EMBL" id="KF900891">
    <property type="protein sequence ID" value="AIF10433.1"/>
    <property type="molecule type" value="Genomic_DNA"/>
</dbReference>
<name>A0A075H9J9_9ARCH</name>
<protein>
    <submittedName>
        <fullName evidence="1">Uncharacterized protein</fullName>
    </submittedName>
</protein>
<sequence length="250" mass="27611">MTRMRDASTQLKVVYLHLIADSTIRRKCVSRKFTYNLSKRRRKFDASWTPMLKALRICPGSIKKHSTKLARSTATTTRGIATMISPITPEIIITGRKAATVVKLAETTGTIMYFAPATAASEGPRPEDRFTNACSPTTIASSTTIPIIIIIANKLTILIVWPVTNMAAKDPKIAVGIPTAIQKATREFKKTNNIPNTNAKPPRPFLRSKFIRSRIRSAATSNWRILKLSGSLEGRSFTYSFTLPASRSAS</sequence>
<organism evidence="1">
    <name type="scientific">uncultured marine thaumarchaeote KM3_45_G08</name>
    <dbReference type="NCBI Taxonomy" id="1456157"/>
    <lineage>
        <taxon>Archaea</taxon>
        <taxon>Nitrososphaerota</taxon>
        <taxon>environmental samples</taxon>
    </lineage>
</organism>
<accession>A0A075H9J9</accession>
<reference evidence="1" key="1">
    <citation type="journal article" date="2014" name="Genome Biol. Evol.">
        <title>Pangenome evidence for extensive interdomain horizontal transfer affecting lineage core and shell genes in uncultured planktonic thaumarchaeota and euryarchaeota.</title>
        <authorList>
            <person name="Deschamps P."/>
            <person name="Zivanovic Y."/>
            <person name="Moreira D."/>
            <person name="Rodriguez-Valera F."/>
            <person name="Lopez-Garcia P."/>
        </authorList>
    </citation>
    <scope>NUCLEOTIDE SEQUENCE</scope>
</reference>